<feature type="region of interest" description="Disordered" evidence="5">
    <location>
        <begin position="1"/>
        <end position="39"/>
    </location>
</feature>
<dbReference type="Pfam" id="PF11815">
    <property type="entry name" value="DUF3336"/>
    <property type="match status" value="1"/>
</dbReference>
<dbReference type="InterPro" id="IPR021771">
    <property type="entry name" value="Triacylglycerol_lipase_N"/>
</dbReference>
<dbReference type="SUPFAM" id="SSF52151">
    <property type="entry name" value="FabD/lysophospholipase-like"/>
    <property type="match status" value="1"/>
</dbReference>
<name>A0A0B7MP23_9FUNG</name>
<feature type="short sequence motif" description="GXGXXG" evidence="4">
    <location>
        <begin position="618"/>
        <end position="623"/>
    </location>
</feature>
<gene>
    <name evidence="7" type="primary">PARPA_00914.1 scaffold 1232</name>
</gene>
<accession>A0A0B7MP23</accession>
<evidence type="ECO:0000313" key="7">
    <source>
        <dbReference type="EMBL" id="CEP07616.1"/>
    </source>
</evidence>
<feature type="active site" description="Proton acceptor" evidence="4">
    <location>
        <position position="829"/>
    </location>
</feature>
<keyword evidence="2 4" id="KW-0442">Lipid degradation</keyword>
<dbReference type="OrthoDB" id="10049244at2759"/>
<evidence type="ECO:0000259" key="6">
    <source>
        <dbReference type="PROSITE" id="PS51635"/>
    </source>
</evidence>
<feature type="region of interest" description="Disordered" evidence="5">
    <location>
        <begin position="1075"/>
        <end position="1111"/>
    </location>
</feature>
<dbReference type="PANTHER" id="PTHR14226:SF10">
    <property type="entry name" value="TRIACYLGLYCEROL LIPASE 4-RELATED"/>
    <property type="match status" value="1"/>
</dbReference>
<evidence type="ECO:0000256" key="4">
    <source>
        <dbReference type="PROSITE-ProRule" id="PRU01161"/>
    </source>
</evidence>
<dbReference type="InterPro" id="IPR029044">
    <property type="entry name" value="Nucleotide-diphossugar_trans"/>
</dbReference>
<keyword evidence="8" id="KW-1185">Reference proteome</keyword>
<sequence length="1111" mass="127679">MEAFSINHQQQQDTSKSTSTHSTITSSKSKSQYPDINEDAKDVEYTNQVTWPGSEIKHKLSEEIMISKIFSSSMGWDNVTPYYFKASHIVETQDITLATLVTRNRFHVLSRLATNYQGPISAAIHVLDDQDKLNTIKELGKIYSSNPDMQKYVDVHLIIDKFDRQFNMWRNAAKLFTRTDYLMMLDVDFHLCTDFRKTIFNSPTISGMLAAGKTAIVVPAFEYLNQKDGMNWRTFPTKKHQLIKQVKAKKLDSFHSSWASGHGATNYKQWYTATELYPVTEYEFSYEPYIIYKKEGTPWCDERFIGYGANKAACLYEIFISGVDFYVLPNDFLIHQSHKYANHDRTRERTHNRVLYENFRNEICLRYSRKYVIEETWYTPAAKNLKEVCKDIPKWKYLSGISKEQRLKDLQEEQAAAAVDVLQAQKEPEQPWDIDTNAAGFRCQIFDRIVSSNNPKAYYEHLLKTATNYEDWCEAATKLDEIDGLDQWKREAASPDYDHELIKTRLDQLRDIRKTNKGQSAMIFALRTSLARNLGDMGNPKVPNQNLFVCTYCTELFVVTCTKDLTSEYIEEVVKQLYWICDEPADPEDDPNLDLKAKHDFFMNIRQSFGRTALLLSGGGTLGMLSSTAGVSCVQIWVIKCLHEAQLLPRIISGASSGSIMASLVCTKTSDELPSMFDPSLVRLDVFAREGVPDTPYTRLHRLMIKNQLFDVEILREAMRDNLGDMTFQEAFNRTRFILNITVSSSTLYDMPRLLNYITAPDVVGFSYVYYDISRIKFLLYGICCSKLIWSAVAASCAVPVFYGSTPLFSKDKNGKVTPWNPNDQLYIDGSVENDLPMNKLSELFNVNHFIVCQVNPHVIPFLQKANTPSKLRQAANFCMHMAKTEAQHRCTQLTELGILPSFFYKIQSIMSQKYSGDITIIPEIGYSDFLKVLSNPTPEYAMDCVHRGERATWPKLSVIKNHLQIELSIDQILYRLRLLRLNELPKKLFIVSRNNAATAKHYHKRPTLEMRSASQTNVRNPCMSPIEENDEITPRKRTEMIDSITDTLLQVAEPFIVQSSQSTPVIVALSDQIQLEHGSRKSDDSKKRQEKDLRRERNQTKRGLLMTKPE</sequence>
<dbReference type="PROSITE" id="PS51635">
    <property type="entry name" value="PNPLA"/>
    <property type="match status" value="1"/>
</dbReference>
<dbReference type="PANTHER" id="PTHR14226">
    <property type="entry name" value="NEUROPATHY TARGET ESTERASE/SWISS CHEESE D.MELANOGASTER"/>
    <property type="match status" value="1"/>
</dbReference>
<dbReference type="Pfam" id="PF01734">
    <property type="entry name" value="Patatin"/>
    <property type="match status" value="1"/>
</dbReference>
<evidence type="ECO:0000256" key="2">
    <source>
        <dbReference type="ARBA" id="ARBA00022963"/>
    </source>
</evidence>
<reference evidence="7 8" key="1">
    <citation type="submission" date="2014-09" db="EMBL/GenBank/DDBJ databases">
        <authorList>
            <person name="Ellenberger Sabrina"/>
        </authorList>
    </citation>
    <scope>NUCLEOTIDE SEQUENCE [LARGE SCALE GENOMIC DNA]</scope>
    <source>
        <strain evidence="7 8">CBS 412.66</strain>
    </source>
</reference>
<dbReference type="Proteomes" id="UP000054107">
    <property type="component" value="Unassembled WGS sequence"/>
</dbReference>
<dbReference type="GO" id="GO:0016042">
    <property type="term" value="P:lipid catabolic process"/>
    <property type="evidence" value="ECO:0007669"/>
    <property type="project" value="UniProtKB-UniRule"/>
</dbReference>
<proteinExistence type="predicted"/>
<feature type="domain" description="PNPLA" evidence="6">
    <location>
        <begin position="614"/>
        <end position="842"/>
    </location>
</feature>
<comment type="caution">
    <text evidence="4">Lacks conserved residue(s) required for the propagation of feature annotation.</text>
</comment>
<organism evidence="7 8">
    <name type="scientific">Parasitella parasitica</name>
    <dbReference type="NCBI Taxonomy" id="35722"/>
    <lineage>
        <taxon>Eukaryota</taxon>
        <taxon>Fungi</taxon>
        <taxon>Fungi incertae sedis</taxon>
        <taxon>Mucoromycota</taxon>
        <taxon>Mucoromycotina</taxon>
        <taxon>Mucoromycetes</taxon>
        <taxon>Mucorales</taxon>
        <taxon>Mucorineae</taxon>
        <taxon>Mucoraceae</taxon>
        <taxon>Parasitella</taxon>
    </lineage>
</organism>
<dbReference type="EMBL" id="LN719346">
    <property type="protein sequence ID" value="CEP07616.1"/>
    <property type="molecule type" value="Genomic_DNA"/>
</dbReference>
<feature type="short sequence motif" description="GXSXG" evidence="4">
    <location>
        <begin position="654"/>
        <end position="658"/>
    </location>
</feature>
<dbReference type="SUPFAM" id="SSF53448">
    <property type="entry name" value="Nucleotide-diphospho-sugar transferases"/>
    <property type="match status" value="1"/>
</dbReference>
<evidence type="ECO:0000313" key="8">
    <source>
        <dbReference type="Proteomes" id="UP000054107"/>
    </source>
</evidence>
<dbReference type="Pfam" id="PF13896">
    <property type="entry name" value="Glyco_transf_49"/>
    <property type="match status" value="2"/>
</dbReference>
<feature type="compositionally biased region" description="Low complexity" evidence="5">
    <location>
        <begin position="9"/>
        <end position="32"/>
    </location>
</feature>
<protein>
    <recommendedName>
        <fullName evidence="6">PNPLA domain-containing protein</fullName>
    </recommendedName>
</protein>
<dbReference type="STRING" id="35722.A0A0B7MP23"/>
<dbReference type="InterPro" id="IPR016035">
    <property type="entry name" value="Acyl_Trfase/lysoPLipase"/>
</dbReference>
<feature type="active site" description="Nucleophile" evidence="4">
    <location>
        <position position="656"/>
    </location>
</feature>
<dbReference type="InterPro" id="IPR050301">
    <property type="entry name" value="NTE"/>
</dbReference>
<feature type="compositionally biased region" description="Basic and acidic residues" evidence="5">
    <location>
        <begin position="1078"/>
        <end position="1100"/>
    </location>
</feature>
<dbReference type="AlphaFoldDB" id="A0A0B7MP23"/>
<dbReference type="GO" id="GO:0004806">
    <property type="term" value="F:triacylglycerol lipase activity"/>
    <property type="evidence" value="ECO:0007669"/>
    <property type="project" value="InterPro"/>
</dbReference>
<dbReference type="GO" id="GO:0006641">
    <property type="term" value="P:triglyceride metabolic process"/>
    <property type="evidence" value="ECO:0007669"/>
    <property type="project" value="UniProtKB-ARBA"/>
</dbReference>
<evidence type="ECO:0000256" key="5">
    <source>
        <dbReference type="SAM" id="MobiDB-lite"/>
    </source>
</evidence>
<dbReference type="InterPro" id="IPR002641">
    <property type="entry name" value="PNPLA_dom"/>
</dbReference>
<evidence type="ECO:0000256" key="1">
    <source>
        <dbReference type="ARBA" id="ARBA00022801"/>
    </source>
</evidence>
<evidence type="ECO:0000256" key="3">
    <source>
        <dbReference type="ARBA" id="ARBA00023098"/>
    </source>
</evidence>
<keyword evidence="1 4" id="KW-0378">Hydrolase</keyword>
<keyword evidence="3 4" id="KW-0443">Lipid metabolism</keyword>
<dbReference type="Gene3D" id="3.40.1090.10">
    <property type="entry name" value="Cytosolic phospholipase A2 catalytic domain"/>
    <property type="match status" value="2"/>
</dbReference>